<dbReference type="GO" id="GO:0020037">
    <property type="term" value="F:heme binding"/>
    <property type="evidence" value="ECO:0007669"/>
    <property type="project" value="InterPro"/>
</dbReference>
<dbReference type="InterPro" id="IPR004329">
    <property type="entry name" value="CcmE"/>
</dbReference>
<dbReference type="STRING" id="652787.SAMN05216490_2006"/>
<keyword evidence="5" id="KW-1133">Transmembrane helix</keyword>
<name>A0A1H1VTJ8_MUCMA</name>
<organism evidence="6 7">
    <name type="scientific">Mucilaginibacter mallensis</name>
    <dbReference type="NCBI Taxonomy" id="652787"/>
    <lineage>
        <taxon>Bacteria</taxon>
        <taxon>Pseudomonadati</taxon>
        <taxon>Bacteroidota</taxon>
        <taxon>Sphingobacteriia</taxon>
        <taxon>Sphingobacteriales</taxon>
        <taxon>Sphingobacteriaceae</taxon>
        <taxon>Mucilaginibacter</taxon>
    </lineage>
</organism>
<keyword evidence="3" id="KW-0201">Cytochrome c-type biogenesis</keyword>
<keyword evidence="2" id="KW-0349">Heme</keyword>
<keyword evidence="4 5" id="KW-0472">Membrane</keyword>
<proteinExistence type="predicted"/>
<dbReference type="Proteomes" id="UP000199679">
    <property type="component" value="Chromosome I"/>
</dbReference>
<dbReference type="GO" id="GO:0005886">
    <property type="term" value="C:plasma membrane"/>
    <property type="evidence" value="ECO:0007669"/>
    <property type="project" value="InterPro"/>
</dbReference>
<feature type="transmembrane region" description="Helical" evidence="5">
    <location>
        <begin position="21"/>
        <end position="39"/>
    </location>
</feature>
<evidence type="ECO:0000313" key="7">
    <source>
        <dbReference type="Proteomes" id="UP000199679"/>
    </source>
</evidence>
<evidence type="ECO:0000256" key="1">
    <source>
        <dbReference type="ARBA" id="ARBA00004370"/>
    </source>
</evidence>
<comment type="subcellular location">
    <subcellularLocation>
        <location evidence="1">Membrane</location>
    </subcellularLocation>
</comment>
<dbReference type="Gene3D" id="2.40.50.140">
    <property type="entry name" value="Nucleic acid-binding proteins"/>
    <property type="match status" value="1"/>
</dbReference>
<keyword evidence="2" id="KW-0479">Metal-binding</keyword>
<sequence>MRFVFLYRITADKPLMKKSSIFGIIVIAIAIAVIISTYGSSSTYGSFTEAKQSQSDLHVIGYLDKQKELYYDAHKDANYFSFYMKDKKGTESKVVFTGTKPQDFERSEQIVLVGRMVGNEFHASHIQMKCPSKYTQDKVETTEADAKQGSI</sequence>
<evidence type="ECO:0000256" key="4">
    <source>
        <dbReference type="ARBA" id="ARBA00023136"/>
    </source>
</evidence>
<evidence type="ECO:0000313" key="6">
    <source>
        <dbReference type="EMBL" id="SDS88062.1"/>
    </source>
</evidence>
<evidence type="ECO:0000256" key="5">
    <source>
        <dbReference type="SAM" id="Phobius"/>
    </source>
</evidence>
<gene>
    <name evidence="6" type="ORF">SAMN05216490_2006</name>
</gene>
<dbReference type="SUPFAM" id="SSF82093">
    <property type="entry name" value="Heme chaperone CcmE"/>
    <property type="match status" value="1"/>
</dbReference>
<evidence type="ECO:0000256" key="3">
    <source>
        <dbReference type="ARBA" id="ARBA00022748"/>
    </source>
</evidence>
<dbReference type="GO" id="GO:0017003">
    <property type="term" value="P:protein-heme linkage"/>
    <property type="evidence" value="ECO:0007669"/>
    <property type="project" value="InterPro"/>
</dbReference>
<keyword evidence="2" id="KW-0408">Iron</keyword>
<dbReference type="Pfam" id="PF03100">
    <property type="entry name" value="CcmE"/>
    <property type="match status" value="1"/>
</dbReference>
<dbReference type="InterPro" id="IPR012340">
    <property type="entry name" value="NA-bd_OB-fold"/>
</dbReference>
<protein>
    <submittedName>
        <fullName evidence="6">Cytochrome c-type biogenesis protein CcmE</fullName>
    </submittedName>
</protein>
<dbReference type="AlphaFoldDB" id="A0A1H1VTJ8"/>
<keyword evidence="5" id="KW-0812">Transmembrane</keyword>
<accession>A0A1H1VTJ8</accession>
<dbReference type="InterPro" id="IPR036127">
    <property type="entry name" value="CcmE-like_sf"/>
</dbReference>
<dbReference type="EMBL" id="LT629740">
    <property type="protein sequence ID" value="SDS88062.1"/>
    <property type="molecule type" value="Genomic_DNA"/>
</dbReference>
<dbReference type="GO" id="GO:0017004">
    <property type="term" value="P:cytochrome complex assembly"/>
    <property type="evidence" value="ECO:0007669"/>
    <property type="project" value="UniProtKB-KW"/>
</dbReference>
<evidence type="ECO:0000256" key="2">
    <source>
        <dbReference type="ARBA" id="ARBA00022617"/>
    </source>
</evidence>
<reference evidence="6 7" key="1">
    <citation type="submission" date="2016-10" db="EMBL/GenBank/DDBJ databases">
        <authorList>
            <person name="de Groot N.N."/>
        </authorList>
    </citation>
    <scope>NUCLEOTIDE SEQUENCE [LARGE SCALE GENOMIC DNA]</scope>
    <source>
        <strain evidence="6 7">MP1X4</strain>
    </source>
</reference>
<keyword evidence="7" id="KW-1185">Reference proteome</keyword>